<evidence type="ECO:0000313" key="1">
    <source>
        <dbReference type="EMBL" id="AGY48770.1"/>
    </source>
</evidence>
<dbReference type="KEGG" id="vg:17959556"/>
<dbReference type="RefSeq" id="YP_008770801.1">
    <property type="nucleotide sequence ID" value="NC_022767.1"/>
</dbReference>
<dbReference type="EMBL" id="KF669663">
    <property type="protein sequence ID" value="AGY48770.1"/>
    <property type="molecule type" value="Genomic_DNA"/>
</dbReference>
<dbReference type="Proteomes" id="UP000017658">
    <property type="component" value="Segment"/>
</dbReference>
<evidence type="ECO:0000313" key="2">
    <source>
        <dbReference type="Proteomes" id="UP000017658"/>
    </source>
</evidence>
<reference evidence="1 2" key="1">
    <citation type="journal article" date="2013" name="Genome Announc.">
        <title>Complete Genome of Bacillus megaterium Siphophage Staley.</title>
        <authorList>
            <person name="Hastings W.J."/>
            <person name="Ritter M.A."/>
            <person name="Chamakura K.R."/>
            <person name="Kuty Everett G.F."/>
        </authorList>
    </citation>
    <scope>NUCLEOTIDE SEQUENCE [LARGE SCALE GENOMIC DNA]</scope>
</reference>
<proteinExistence type="predicted"/>
<sequence>MELSKKEILLVFAAIDEILHQKKIIYQPINGAAAEWFIKDLEATYSEKELQDEDSVVNDMYKLYNKILKEVGVYE</sequence>
<accession>U5PXN4</accession>
<name>U5PXN4_9CAUD</name>
<keyword evidence="2" id="KW-1185">Reference proteome</keyword>
<dbReference type="GeneID" id="17959556"/>
<gene>
    <name evidence="1" type="ORF">Staley_87</name>
</gene>
<organism evidence="1 2">
    <name type="scientific">Bacillus phage Staley</name>
    <dbReference type="NCBI Taxonomy" id="1406792"/>
    <lineage>
        <taxon>Viruses</taxon>
        <taxon>Duplodnaviria</taxon>
        <taxon>Heunggongvirae</taxon>
        <taxon>Uroviricota</taxon>
        <taxon>Caudoviricetes</taxon>
        <taxon>Slashvirus</taxon>
        <taxon>Slashvirus staley</taxon>
    </lineage>
</organism>
<protein>
    <submittedName>
        <fullName evidence="1">Uncharacterized protein</fullName>
    </submittedName>
</protein>